<dbReference type="Pfam" id="PF04166">
    <property type="entry name" value="PdxA"/>
    <property type="match status" value="1"/>
</dbReference>
<feature type="binding site" evidence="10">
    <location>
        <position position="153"/>
    </location>
    <ligand>
        <name>a divalent metal cation</name>
        <dbReference type="ChEBI" id="CHEBI:60240"/>
        <note>ligand shared between dimeric partners</note>
    </ligand>
</feature>
<evidence type="ECO:0000256" key="4">
    <source>
        <dbReference type="ARBA" id="ARBA00022842"/>
    </source>
</evidence>
<dbReference type="InterPro" id="IPR037539">
    <property type="entry name" value="PdxA_epsilonprot"/>
</dbReference>
<organism evidence="11 12">
    <name type="scientific">Helicobacter valdiviensis</name>
    <dbReference type="NCBI Taxonomy" id="1458358"/>
    <lineage>
        <taxon>Bacteria</taxon>
        <taxon>Pseudomonadati</taxon>
        <taxon>Campylobacterota</taxon>
        <taxon>Epsilonproteobacteria</taxon>
        <taxon>Campylobacterales</taxon>
        <taxon>Helicobacteraceae</taxon>
        <taxon>Helicobacter</taxon>
    </lineage>
</organism>
<feature type="binding site" evidence="10">
    <location>
        <position position="124"/>
    </location>
    <ligand>
        <name>substrate</name>
    </ligand>
</feature>
<evidence type="ECO:0000256" key="10">
    <source>
        <dbReference type="HAMAP-Rule" id="MF_02086"/>
    </source>
</evidence>
<feature type="binding site" evidence="10">
    <location>
        <position position="271"/>
    </location>
    <ligand>
        <name>substrate</name>
    </ligand>
</feature>
<dbReference type="InterPro" id="IPR005255">
    <property type="entry name" value="PdxA_fam"/>
</dbReference>
<feature type="binding site" evidence="10">
    <location>
        <position position="262"/>
    </location>
    <ligand>
        <name>substrate</name>
    </ligand>
</feature>
<dbReference type="OrthoDB" id="9801783at2"/>
<dbReference type="GO" id="GO:0005737">
    <property type="term" value="C:cytoplasm"/>
    <property type="evidence" value="ECO:0007669"/>
    <property type="project" value="UniProtKB-SubCell"/>
</dbReference>
<keyword evidence="12" id="KW-1185">Reference proteome</keyword>
<evidence type="ECO:0000256" key="2">
    <source>
        <dbReference type="ARBA" id="ARBA00022723"/>
    </source>
</evidence>
<dbReference type="EC" id="1.1.1.262" evidence="10"/>
<dbReference type="NCBIfam" id="NF003040">
    <property type="entry name" value="PRK03946.1"/>
    <property type="match status" value="1"/>
</dbReference>
<feature type="binding site" evidence="10">
    <location>
        <position position="192"/>
    </location>
    <ligand>
        <name>a divalent metal cation</name>
        <dbReference type="ChEBI" id="CHEBI:60240"/>
        <note>ligand shared between dimeric partners</note>
    </ligand>
</feature>
<dbReference type="GO" id="GO:0050897">
    <property type="term" value="F:cobalt ion binding"/>
    <property type="evidence" value="ECO:0007669"/>
    <property type="project" value="UniProtKB-UniRule"/>
</dbReference>
<dbReference type="GO" id="GO:0042823">
    <property type="term" value="P:pyridoxal phosphate biosynthetic process"/>
    <property type="evidence" value="ECO:0007669"/>
    <property type="project" value="UniProtKB-UniRule"/>
</dbReference>
<keyword evidence="2 10" id="KW-0479">Metal-binding</keyword>
<dbReference type="RefSeq" id="WP_111230534.1">
    <property type="nucleotide sequence ID" value="NZ_NBIU01000037.1"/>
</dbReference>
<evidence type="ECO:0000256" key="6">
    <source>
        <dbReference type="ARBA" id="ARBA00023002"/>
    </source>
</evidence>
<dbReference type="EMBL" id="NBIU01000037">
    <property type="protein sequence ID" value="PZT47395.1"/>
    <property type="molecule type" value="Genomic_DNA"/>
</dbReference>
<comment type="subcellular location">
    <subcellularLocation>
        <location evidence="10">Cytoplasm</location>
    </subcellularLocation>
</comment>
<evidence type="ECO:0000256" key="9">
    <source>
        <dbReference type="ARBA" id="ARBA00023285"/>
    </source>
</evidence>
<dbReference type="AlphaFoldDB" id="A0A2W6MS65"/>
<dbReference type="PANTHER" id="PTHR30004">
    <property type="entry name" value="4-HYDROXYTHREONINE-4-PHOSPHATE DEHYDROGENASE"/>
    <property type="match status" value="1"/>
</dbReference>
<comment type="miscellaneous">
    <text evidence="10">The active site is located at the dimer interface.</text>
</comment>
<comment type="pathway">
    <text evidence="10">Cofactor biosynthesis; pyridoxine 5'-phosphate biosynthesis; pyridoxine 5'-phosphate from D-erythrose 4-phosphate: step 4/5.</text>
</comment>
<evidence type="ECO:0000256" key="1">
    <source>
        <dbReference type="ARBA" id="ARBA00022490"/>
    </source>
</evidence>
<dbReference type="GO" id="GO:0050570">
    <property type="term" value="F:4-hydroxythreonine-4-phosphate dehydrogenase activity"/>
    <property type="evidence" value="ECO:0007669"/>
    <property type="project" value="UniProtKB-UniRule"/>
</dbReference>
<sequence length="311" mass="35054">MKIAVSVGDINGIGLEILLKSHQKLQKLCKPIYCVDEELLKEASRKLKRKLPKNLELYSPKMLNKDLQIPQILAGKITKESGAYSYESFKTALFLTQNKRTKALLTLPIHKKAWQLAGISYAGHTEVLRDIFKQEAIMVLGSPKMYVALFSDHIRLKDVPKIIEYEALLKFLLKLAPFIKKLPCGVLGLNPHAGDFGVLGDEDFIIQKAIDEANQILKQDVYKGVLVPDVAFIGKHLKYYVAMYHDQGLIPLKTLYFDKSINISLNLPIIRTSVDHGSAFDIAYQNKAKIKSYLCAAKVACKLAKLKYKNH</sequence>
<accession>A0A2W6MS65</accession>
<feature type="binding site" evidence="10">
    <location>
        <position position="245"/>
    </location>
    <ligand>
        <name>a divalent metal cation</name>
        <dbReference type="ChEBI" id="CHEBI:60240"/>
        <note>ligand shared between dimeric partners</note>
    </ligand>
</feature>
<comment type="subunit">
    <text evidence="10">Homodimer.</text>
</comment>
<comment type="similarity">
    <text evidence="10">Belongs to the PdxA family.</text>
</comment>
<feature type="binding site" evidence="10">
    <location>
        <position position="253"/>
    </location>
    <ligand>
        <name>substrate</name>
    </ligand>
</feature>
<name>A0A2W6MS65_9HELI</name>
<keyword evidence="9 10" id="KW-0170">Cobalt</keyword>
<feature type="binding site" evidence="10">
    <location>
        <position position="125"/>
    </location>
    <ligand>
        <name>substrate</name>
    </ligand>
</feature>
<dbReference type="GO" id="GO:0008615">
    <property type="term" value="P:pyridoxine biosynthetic process"/>
    <property type="evidence" value="ECO:0007669"/>
    <property type="project" value="UniProtKB-UniRule"/>
</dbReference>
<evidence type="ECO:0000256" key="3">
    <source>
        <dbReference type="ARBA" id="ARBA00022833"/>
    </source>
</evidence>
<dbReference type="SUPFAM" id="SSF53659">
    <property type="entry name" value="Isocitrate/Isopropylmalate dehydrogenase-like"/>
    <property type="match status" value="1"/>
</dbReference>
<keyword evidence="4 10" id="KW-0460">Magnesium</keyword>
<dbReference type="UniPathway" id="UPA00244">
    <property type="reaction ID" value="UER00312"/>
</dbReference>
<evidence type="ECO:0000313" key="11">
    <source>
        <dbReference type="EMBL" id="PZT47395.1"/>
    </source>
</evidence>
<evidence type="ECO:0000256" key="5">
    <source>
        <dbReference type="ARBA" id="ARBA00022857"/>
    </source>
</evidence>
<dbReference type="GO" id="GO:0008270">
    <property type="term" value="F:zinc ion binding"/>
    <property type="evidence" value="ECO:0007669"/>
    <property type="project" value="UniProtKB-UniRule"/>
</dbReference>
<keyword evidence="8 10" id="KW-0664">Pyridoxine biosynthesis</keyword>
<keyword evidence="7 10" id="KW-0520">NAD</keyword>
<evidence type="ECO:0000256" key="8">
    <source>
        <dbReference type="ARBA" id="ARBA00023096"/>
    </source>
</evidence>
<keyword evidence="3 10" id="KW-0862">Zinc</keyword>
<dbReference type="Proteomes" id="UP000249746">
    <property type="component" value="Unassembled WGS sequence"/>
</dbReference>
<dbReference type="Gene3D" id="3.40.718.10">
    <property type="entry name" value="Isopropylmalate Dehydrogenase"/>
    <property type="match status" value="1"/>
</dbReference>
<proteinExistence type="inferred from homology"/>
<keyword evidence="1 10" id="KW-0963">Cytoplasm</keyword>
<comment type="caution">
    <text evidence="11">The sequence shown here is derived from an EMBL/GenBank/DDBJ whole genome shotgun (WGS) entry which is preliminary data.</text>
</comment>
<gene>
    <name evidence="10 11" type="primary">pdxA</name>
    <name evidence="11" type="ORF">B6S12_09355</name>
</gene>
<comment type="catalytic activity">
    <reaction evidence="10">
        <text>4-(phosphooxy)-L-threonine + NAD(+) = 3-amino-2-oxopropyl phosphate + CO2 + NADH</text>
        <dbReference type="Rhea" id="RHEA:32275"/>
        <dbReference type="ChEBI" id="CHEBI:16526"/>
        <dbReference type="ChEBI" id="CHEBI:57279"/>
        <dbReference type="ChEBI" id="CHEBI:57540"/>
        <dbReference type="ChEBI" id="CHEBI:57945"/>
        <dbReference type="ChEBI" id="CHEBI:58452"/>
        <dbReference type="EC" id="1.1.1.262"/>
    </reaction>
</comment>
<keyword evidence="5 10" id="KW-0521">NADP</keyword>
<evidence type="ECO:0000256" key="7">
    <source>
        <dbReference type="ARBA" id="ARBA00023027"/>
    </source>
</evidence>
<dbReference type="HAMAP" id="MF_02086">
    <property type="entry name" value="PdxA_Epsilonprot"/>
    <property type="match status" value="1"/>
</dbReference>
<evidence type="ECO:0000313" key="12">
    <source>
        <dbReference type="Proteomes" id="UP000249746"/>
    </source>
</evidence>
<keyword evidence="6 10" id="KW-0560">Oxidoreductase</keyword>
<comment type="function">
    <text evidence="10">Catalyzes the NAD(P)-dependent oxidation of 4-(phosphooxy)-L-threonine (HTP) into 2-amino-3-oxo-4-(phosphooxy)butyric acid which spontaneously decarboxylates to form 3-amino-2-oxopropyl phosphate (AHAP).</text>
</comment>
<dbReference type="GO" id="GO:0000287">
    <property type="term" value="F:magnesium ion binding"/>
    <property type="evidence" value="ECO:0007669"/>
    <property type="project" value="UniProtKB-UniRule"/>
</dbReference>
<dbReference type="PANTHER" id="PTHR30004:SF6">
    <property type="entry name" value="D-THREONATE 4-PHOSPHATE DEHYDROGENASE"/>
    <property type="match status" value="1"/>
</dbReference>
<reference evidence="11 12" key="1">
    <citation type="submission" date="2017-03" db="EMBL/GenBank/DDBJ databases">
        <title>Genomic and clinical evidence uncovers the enterohepatic species Helicobacter valdiviensis as a potential human intestinal pathogen.</title>
        <authorList>
            <person name="Fresia P."/>
            <person name="Jara R."/>
            <person name="Sierra R."/>
            <person name="Ferres I."/>
            <person name="Greif G."/>
            <person name="Iraola G."/>
            <person name="Collado L."/>
        </authorList>
    </citation>
    <scope>NUCLEOTIDE SEQUENCE [LARGE SCALE GENOMIC DNA]</scope>
    <source>
        <strain evidence="11 12">WBE14</strain>
    </source>
</reference>
<protein>
    <recommendedName>
        <fullName evidence="10">4-hydroxythreonine-4-phosphate dehydrogenase</fullName>
        <ecNumber evidence="10">1.1.1.262</ecNumber>
    </recommendedName>
    <alternativeName>
        <fullName evidence="10">4-(phosphohydroxy)-L-threonine dehydrogenase</fullName>
    </alternativeName>
</protein>
<dbReference type="GO" id="GO:0051287">
    <property type="term" value="F:NAD binding"/>
    <property type="evidence" value="ECO:0007669"/>
    <property type="project" value="InterPro"/>
</dbReference>
<comment type="cofactor">
    <cofactor evidence="10">
        <name>Zn(2+)</name>
        <dbReference type="ChEBI" id="CHEBI:29105"/>
    </cofactor>
    <cofactor evidence="10">
        <name>Mg(2+)</name>
        <dbReference type="ChEBI" id="CHEBI:18420"/>
    </cofactor>
    <cofactor evidence="10">
        <name>Co(2+)</name>
        <dbReference type="ChEBI" id="CHEBI:48828"/>
    </cofactor>
</comment>